<comment type="caution">
    <text evidence="2">The sequence shown here is derived from an EMBL/GenBank/DDBJ whole genome shotgun (WGS) entry which is preliminary data.</text>
</comment>
<dbReference type="SUPFAM" id="SSF47598">
    <property type="entry name" value="Ribbon-helix-helix"/>
    <property type="match status" value="1"/>
</dbReference>
<evidence type="ECO:0000259" key="1">
    <source>
        <dbReference type="Pfam" id="PF01402"/>
    </source>
</evidence>
<proteinExistence type="predicted"/>
<dbReference type="InterPro" id="IPR010985">
    <property type="entry name" value="Ribbon_hlx_hlx"/>
</dbReference>
<reference evidence="2 3" key="1">
    <citation type="submission" date="2024-10" db="EMBL/GenBank/DDBJ databases">
        <title>Novel secondary metabolite-producing bacteria for plant disease control.</title>
        <authorList>
            <person name="Chevrette M."/>
        </authorList>
    </citation>
    <scope>NUCLEOTIDE SEQUENCE [LARGE SCALE GENOMIC DNA]</scope>
    <source>
        <strain evidence="2 3">J30 TE3557</strain>
    </source>
</reference>
<accession>A0ABW8N7B7</accession>
<dbReference type="Proteomes" id="UP001620520">
    <property type="component" value="Unassembled WGS sequence"/>
</dbReference>
<keyword evidence="3" id="KW-1185">Reference proteome</keyword>
<dbReference type="EMBL" id="JBIYEW010000003">
    <property type="protein sequence ID" value="MFK4639476.1"/>
    <property type="molecule type" value="Genomic_DNA"/>
</dbReference>
<evidence type="ECO:0000313" key="2">
    <source>
        <dbReference type="EMBL" id="MFK4639476.1"/>
    </source>
</evidence>
<dbReference type="Pfam" id="PF01402">
    <property type="entry name" value="RHH_1"/>
    <property type="match status" value="1"/>
</dbReference>
<feature type="domain" description="Ribbon-helix-helix protein CopG" evidence="1">
    <location>
        <begin position="7"/>
        <end position="33"/>
    </location>
</feature>
<dbReference type="InterPro" id="IPR002145">
    <property type="entry name" value="CopG"/>
</dbReference>
<organism evidence="2 3">
    <name type="scientific">Paenarthrobacter histidinolovorans</name>
    <dbReference type="NCBI Taxonomy" id="43664"/>
    <lineage>
        <taxon>Bacteria</taxon>
        <taxon>Bacillati</taxon>
        <taxon>Actinomycetota</taxon>
        <taxon>Actinomycetes</taxon>
        <taxon>Micrococcales</taxon>
        <taxon>Micrococcaceae</taxon>
        <taxon>Paenarthrobacter</taxon>
    </lineage>
</organism>
<evidence type="ECO:0000313" key="3">
    <source>
        <dbReference type="Proteomes" id="UP001620520"/>
    </source>
</evidence>
<protein>
    <submittedName>
        <fullName evidence="2">Transcriptional regulator</fullName>
    </submittedName>
</protein>
<gene>
    <name evidence="2" type="ORF">ABIA52_002365</name>
</gene>
<sequence>MGLMAMNLRVPEDLDRRLEKLAAEEHTSKSALLLQGAELVLQRHARRREIGGGLDFVMSHDADLLKRLEDA</sequence>
<name>A0ABW8N7B7_9MICC</name>